<dbReference type="GO" id="GO:0022857">
    <property type="term" value="F:transmembrane transporter activity"/>
    <property type="evidence" value="ECO:0007669"/>
    <property type="project" value="InterPro"/>
</dbReference>
<dbReference type="GO" id="GO:0016020">
    <property type="term" value="C:membrane"/>
    <property type="evidence" value="ECO:0007669"/>
    <property type="project" value="UniProtKB-SubCell"/>
</dbReference>
<feature type="compositionally biased region" description="Basic and acidic residues" evidence="7">
    <location>
        <begin position="351"/>
        <end position="363"/>
    </location>
</feature>
<dbReference type="Proteomes" id="UP000594263">
    <property type="component" value="Unplaced"/>
</dbReference>
<dbReference type="InterPro" id="IPR030184">
    <property type="entry name" value="WAT1-related"/>
</dbReference>
<dbReference type="EnsemblPlants" id="Kaladp0048s0274.1.v1.1">
    <property type="protein sequence ID" value="Kaladp0048s0274.1.v1.1"/>
    <property type="gene ID" value="Kaladp0048s0274.v1.1"/>
</dbReference>
<dbReference type="InterPro" id="IPR000620">
    <property type="entry name" value="EamA_dom"/>
</dbReference>
<dbReference type="Gramene" id="Kaladp0048s0274.1.v1.1">
    <property type="protein sequence ID" value="Kaladp0048s0274.1.v1.1"/>
    <property type="gene ID" value="Kaladp0048s0274.v1.1"/>
</dbReference>
<sequence length="380" mass="41388">MMNQAAATHFFFRLLVRIKPFAAVIFLQFGLAGMDVFSKVALNQGMSSYVYVVYRHAVATIAVAPFAFFLDKKTRPKMTLPIFIRIALLGLLEPVIDQNLYYLGLKYTTATFAAAMCNILPAITFVMACVFRLEKINLISVRTQAKIFGTLATVGGAMIMTLVKGPVIEIMRSKGVAALGAVSSASGPDRYHTIVGSLMITAGCFCWACFMILQAITLKTYPVELSLTAWICFMGTAEGTLVALVMERGNSAAWAIRWDDKLLAAVYSGIFCSGLAYYIQGVIMIDRGPVFVTAFSPLSMVIVAIMGSFILRETLFMGRVLGAAVIVIGLYMVVWGKSKDYDTEVLSDSDDSIRKPDGDESHTGDTLNNTPLTTADKLPV</sequence>
<feature type="transmembrane region" description="Helical" evidence="6">
    <location>
        <begin position="82"/>
        <end position="104"/>
    </location>
</feature>
<comment type="similarity">
    <text evidence="2 6">Belongs to the drug/metabolite transporter (DMT) superfamily. Plant drug/metabolite exporter (P-DME) (TC 2.A.7.4) family.</text>
</comment>
<dbReference type="OMA" id="FCWACFM"/>
<organism evidence="9 10">
    <name type="scientific">Kalanchoe fedtschenkoi</name>
    <name type="common">Lavender scallops</name>
    <name type="synonym">South American air plant</name>
    <dbReference type="NCBI Taxonomy" id="63787"/>
    <lineage>
        <taxon>Eukaryota</taxon>
        <taxon>Viridiplantae</taxon>
        <taxon>Streptophyta</taxon>
        <taxon>Embryophyta</taxon>
        <taxon>Tracheophyta</taxon>
        <taxon>Spermatophyta</taxon>
        <taxon>Magnoliopsida</taxon>
        <taxon>eudicotyledons</taxon>
        <taxon>Gunneridae</taxon>
        <taxon>Pentapetalae</taxon>
        <taxon>Saxifragales</taxon>
        <taxon>Crassulaceae</taxon>
        <taxon>Kalanchoe</taxon>
    </lineage>
</organism>
<feature type="domain" description="EamA" evidence="8">
    <location>
        <begin position="196"/>
        <end position="334"/>
    </location>
</feature>
<reference evidence="9" key="1">
    <citation type="submission" date="2021-01" db="UniProtKB">
        <authorList>
            <consortium name="EnsemblPlants"/>
        </authorList>
    </citation>
    <scope>IDENTIFICATION</scope>
</reference>
<feature type="transmembrane region" description="Helical" evidence="6">
    <location>
        <begin position="316"/>
        <end position="334"/>
    </location>
</feature>
<dbReference type="Pfam" id="PF00892">
    <property type="entry name" value="EamA"/>
    <property type="match status" value="2"/>
</dbReference>
<feature type="domain" description="EamA" evidence="8">
    <location>
        <begin position="27"/>
        <end position="160"/>
    </location>
</feature>
<keyword evidence="10" id="KW-1185">Reference proteome</keyword>
<evidence type="ECO:0000256" key="1">
    <source>
        <dbReference type="ARBA" id="ARBA00004141"/>
    </source>
</evidence>
<feature type="transmembrane region" description="Helical" evidence="6">
    <location>
        <begin position="225"/>
        <end position="246"/>
    </location>
</feature>
<keyword evidence="3 6" id="KW-0812">Transmembrane</keyword>
<proteinExistence type="inferred from homology"/>
<feature type="transmembrane region" description="Helical" evidence="6">
    <location>
        <begin position="48"/>
        <end position="70"/>
    </location>
</feature>
<accession>A0A7N0TYK6</accession>
<feature type="region of interest" description="Disordered" evidence="7">
    <location>
        <begin position="347"/>
        <end position="380"/>
    </location>
</feature>
<evidence type="ECO:0000256" key="7">
    <source>
        <dbReference type="SAM" id="MobiDB-lite"/>
    </source>
</evidence>
<feature type="transmembrane region" description="Helical" evidence="6">
    <location>
        <begin position="291"/>
        <end position="310"/>
    </location>
</feature>
<dbReference type="PANTHER" id="PTHR31218">
    <property type="entry name" value="WAT1-RELATED PROTEIN"/>
    <property type="match status" value="1"/>
</dbReference>
<evidence type="ECO:0000313" key="9">
    <source>
        <dbReference type="EnsemblPlants" id="Kaladp0048s0274.1.v1.1"/>
    </source>
</evidence>
<comment type="subcellular location">
    <subcellularLocation>
        <location evidence="1 6">Membrane</location>
        <topology evidence="1 6">Multi-pass membrane protein</topology>
    </subcellularLocation>
</comment>
<evidence type="ECO:0000259" key="8">
    <source>
        <dbReference type="Pfam" id="PF00892"/>
    </source>
</evidence>
<feature type="transmembrane region" description="Helical" evidence="6">
    <location>
        <begin position="262"/>
        <end position="279"/>
    </location>
</feature>
<feature type="transmembrane region" description="Helical" evidence="6">
    <location>
        <begin position="110"/>
        <end position="133"/>
    </location>
</feature>
<evidence type="ECO:0000256" key="5">
    <source>
        <dbReference type="ARBA" id="ARBA00023136"/>
    </source>
</evidence>
<evidence type="ECO:0000256" key="4">
    <source>
        <dbReference type="ARBA" id="ARBA00022989"/>
    </source>
</evidence>
<feature type="transmembrane region" description="Helical" evidence="6">
    <location>
        <begin position="21"/>
        <end position="42"/>
    </location>
</feature>
<feature type="transmembrane region" description="Helical" evidence="6">
    <location>
        <begin position="191"/>
        <end position="213"/>
    </location>
</feature>
<feature type="compositionally biased region" description="Polar residues" evidence="7">
    <location>
        <begin position="364"/>
        <end position="373"/>
    </location>
</feature>
<keyword evidence="4 6" id="KW-1133">Transmembrane helix</keyword>
<evidence type="ECO:0000313" key="10">
    <source>
        <dbReference type="Proteomes" id="UP000594263"/>
    </source>
</evidence>
<dbReference type="SUPFAM" id="SSF103481">
    <property type="entry name" value="Multidrug resistance efflux transporter EmrE"/>
    <property type="match status" value="2"/>
</dbReference>
<dbReference type="AlphaFoldDB" id="A0A7N0TYK6"/>
<protein>
    <recommendedName>
        <fullName evidence="6">WAT1-related protein</fullName>
    </recommendedName>
</protein>
<dbReference type="InterPro" id="IPR037185">
    <property type="entry name" value="EmrE-like"/>
</dbReference>
<evidence type="ECO:0000256" key="3">
    <source>
        <dbReference type="ARBA" id="ARBA00022692"/>
    </source>
</evidence>
<evidence type="ECO:0000256" key="2">
    <source>
        <dbReference type="ARBA" id="ARBA00007635"/>
    </source>
</evidence>
<name>A0A7N0TYK6_KALFE</name>
<evidence type="ECO:0000256" key="6">
    <source>
        <dbReference type="RuleBase" id="RU363077"/>
    </source>
</evidence>
<keyword evidence="5 6" id="KW-0472">Membrane</keyword>